<dbReference type="Gene3D" id="1.10.10.60">
    <property type="entry name" value="Homeodomain-like"/>
    <property type="match status" value="1"/>
</dbReference>
<dbReference type="PROSITE" id="PS01124">
    <property type="entry name" value="HTH_ARAC_FAMILY_2"/>
    <property type="match status" value="1"/>
</dbReference>
<evidence type="ECO:0000313" key="6">
    <source>
        <dbReference type="EMBL" id="MCE8537232.1"/>
    </source>
</evidence>
<dbReference type="InterPro" id="IPR002818">
    <property type="entry name" value="DJ-1/PfpI"/>
</dbReference>
<evidence type="ECO:0000259" key="5">
    <source>
        <dbReference type="PROSITE" id="PS01124"/>
    </source>
</evidence>
<evidence type="ECO:0000256" key="1">
    <source>
        <dbReference type="ARBA" id="ARBA00023015"/>
    </source>
</evidence>
<dbReference type="PANTHER" id="PTHR43130:SF3">
    <property type="entry name" value="HTH-TYPE TRANSCRIPTIONAL REGULATOR RV1931C"/>
    <property type="match status" value="1"/>
</dbReference>
<dbReference type="CDD" id="cd03136">
    <property type="entry name" value="GATase1_AraC_ArgR_like"/>
    <property type="match status" value="1"/>
</dbReference>
<gene>
    <name evidence="6" type="ORF">KBY27_07160</name>
</gene>
<dbReference type="InterPro" id="IPR020449">
    <property type="entry name" value="Tscrpt_reg_AraC-type_HTH"/>
</dbReference>
<dbReference type="SUPFAM" id="SSF46689">
    <property type="entry name" value="Homeodomain-like"/>
    <property type="match status" value="1"/>
</dbReference>
<evidence type="ECO:0000256" key="3">
    <source>
        <dbReference type="ARBA" id="ARBA00023163"/>
    </source>
</evidence>
<feature type="transmembrane region" description="Helical" evidence="4">
    <location>
        <begin position="21"/>
        <end position="44"/>
    </location>
</feature>
<dbReference type="PROSITE" id="PS00041">
    <property type="entry name" value="HTH_ARAC_FAMILY_1"/>
    <property type="match status" value="1"/>
</dbReference>
<dbReference type="Proteomes" id="UP000813672">
    <property type="component" value="Unassembled WGS sequence"/>
</dbReference>
<accession>A0A9Q3WKS7</accession>
<proteinExistence type="predicted"/>
<protein>
    <submittedName>
        <fullName evidence="6">Helix-turn-helix domain-containing protein</fullName>
    </submittedName>
</protein>
<keyword evidence="4" id="KW-0812">Transmembrane</keyword>
<sequence>MRHDRHIECQTKAAQDQTIRFTFVLFDGFCLIDLATAISALGAANRVAGRERYSSTIASADGLPVNCSNGVAYPVDLVLADVPPRVRAVLFAFDAPLRHDAPATLAWLRKAARGGVMIGAFGTAAVILARAGILSGREFTLHWTAQPLFAELFPDLRPQNTLFTIDGRIFSCAGGQATGDMMIAILSQDVDHAFGVRVADYLLGPAPRPADTPQRQATANRYGTRNPHFLAIMDAIHADEMCELTINDLLETQRVSRRQLERLFRQYCNSTPARYLKDLRLDRGRDLLDQTSMSVLDVSVAVGFSSVSNFSNSFAKKFGCTPTRYRL</sequence>
<organism evidence="6 7">
    <name type="scientific">Ruegeria pomeroyi</name>
    <dbReference type="NCBI Taxonomy" id="89184"/>
    <lineage>
        <taxon>Bacteria</taxon>
        <taxon>Pseudomonadati</taxon>
        <taxon>Pseudomonadota</taxon>
        <taxon>Alphaproteobacteria</taxon>
        <taxon>Rhodobacterales</taxon>
        <taxon>Roseobacteraceae</taxon>
        <taxon>Ruegeria</taxon>
    </lineage>
</organism>
<dbReference type="Gene3D" id="3.40.50.880">
    <property type="match status" value="1"/>
</dbReference>
<evidence type="ECO:0000256" key="4">
    <source>
        <dbReference type="SAM" id="Phobius"/>
    </source>
</evidence>
<dbReference type="GO" id="GO:0003700">
    <property type="term" value="F:DNA-binding transcription factor activity"/>
    <property type="evidence" value="ECO:0007669"/>
    <property type="project" value="InterPro"/>
</dbReference>
<dbReference type="PANTHER" id="PTHR43130">
    <property type="entry name" value="ARAC-FAMILY TRANSCRIPTIONAL REGULATOR"/>
    <property type="match status" value="1"/>
</dbReference>
<dbReference type="Pfam" id="PF12833">
    <property type="entry name" value="HTH_18"/>
    <property type="match status" value="1"/>
</dbReference>
<dbReference type="AlphaFoldDB" id="A0A9Q3WKS7"/>
<evidence type="ECO:0000313" key="7">
    <source>
        <dbReference type="Proteomes" id="UP000813672"/>
    </source>
</evidence>
<comment type="caution">
    <text evidence="6">The sequence shown here is derived from an EMBL/GenBank/DDBJ whole genome shotgun (WGS) entry which is preliminary data.</text>
</comment>
<dbReference type="SMART" id="SM00342">
    <property type="entry name" value="HTH_ARAC"/>
    <property type="match status" value="1"/>
</dbReference>
<dbReference type="InterPro" id="IPR018060">
    <property type="entry name" value="HTH_AraC"/>
</dbReference>
<dbReference type="InterPro" id="IPR029062">
    <property type="entry name" value="Class_I_gatase-like"/>
</dbReference>
<evidence type="ECO:0000256" key="2">
    <source>
        <dbReference type="ARBA" id="ARBA00023125"/>
    </source>
</evidence>
<keyword evidence="4" id="KW-0472">Membrane</keyword>
<dbReference type="PRINTS" id="PR00032">
    <property type="entry name" value="HTHARAC"/>
</dbReference>
<reference evidence="6" key="1">
    <citation type="journal article" date="2021" name="Environ. Microbiol.">
        <title>Cryptic niche differentiation of novel sediment ecotypes of Rugeria pomeroyi correlates with nitrate respiration.</title>
        <authorList>
            <person name="Lin X."/>
            <person name="McNichol J."/>
            <person name="Chu X."/>
            <person name="Qian Y."/>
            <person name="Luo H."/>
        </authorList>
    </citation>
    <scope>NUCLEOTIDE SEQUENCE</scope>
    <source>
        <strain evidence="6">SZCCDBB064</strain>
    </source>
</reference>
<dbReference type="Pfam" id="PF01965">
    <property type="entry name" value="DJ-1_PfpI"/>
    <property type="match status" value="1"/>
</dbReference>
<keyword evidence="1" id="KW-0805">Transcription regulation</keyword>
<keyword evidence="4" id="KW-1133">Transmembrane helix</keyword>
<dbReference type="InterPro" id="IPR018062">
    <property type="entry name" value="HTH_AraC-typ_CS"/>
</dbReference>
<dbReference type="SUPFAM" id="SSF52317">
    <property type="entry name" value="Class I glutamine amidotransferase-like"/>
    <property type="match status" value="1"/>
</dbReference>
<name>A0A9Q3WKS7_9RHOB</name>
<keyword evidence="2" id="KW-0238">DNA-binding</keyword>
<dbReference type="EMBL" id="JAGQAF010000004">
    <property type="protein sequence ID" value="MCE8537232.1"/>
    <property type="molecule type" value="Genomic_DNA"/>
</dbReference>
<feature type="domain" description="HTH araC/xylS-type" evidence="5">
    <location>
        <begin position="230"/>
        <end position="327"/>
    </location>
</feature>
<dbReference type="InterPro" id="IPR009057">
    <property type="entry name" value="Homeodomain-like_sf"/>
</dbReference>
<dbReference type="InterPro" id="IPR052158">
    <property type="entry name" value="INH-QAR"/>
</dbReference>
<dbReference type="GO" id="GO:0043565">
    <property type="term" value="F:sequence-specific DNA binding"/>
    <property type="evidence" value="ECO:0007669"/>
    <property type="project" value="InterPro"/>
</dbReference>
<keyword evidence="3" id="KW-0804">Transcription</keyword>